<feature type="region of interest" description="Disordered" evidence="1">
    <location>
        <begin position="254"/>
        <end position="274"/>
    </location>
</feature>
<dbReference type="Proteomes" id="UP001434337">
    <property type="component" value="Chromosome"/>
</dbReference>
<dbReference type="InterPro" id="IPR003870">
    <property type="entry name" value="DUF222"/>
</dbReference>
<feature type="region of interest" description="Disordered" evidence="1">
    <location>
        <begin position="501"/>
        <end position="530"/>
    </location>
</feature>
<reference evidence="3 4" key="1">
    <citation type="journal article" date="2023" name="Environ Microbiome">
        <title>A coral-associated actinobacterium mitigates coral bleaching under heat stress.</title>
        <authorList>
            <person name="Li J."/>
            <person name="Zou Y."/>
            <person name="Li Q."/>
            <person name="Zhang J."/>
            <person name="Bourne D.G."/>
            <person name="Lyu Y."/>
            <person name="Liu C."/>
            <person name="Zhang S."/>
        </authorList>
    </citation>
    <scope>NUCLEOTIDE SEQUENCE [LARGE SCALE GENOMIC DNA]</scope>
    <source>
        <strain evidence="3 4">SCSIO 13291</strain>
    </source>
</reference>
<feature type="compositionally biased region" description="Gly residues" evidence="1">
    <location>
        <begin position="262"/>
        <end position="272"/>
    </location>
</feature>
<dbReference type="Pfam" id="PF02720">
    <property type="entry name" value="DUF222"/>
    <property type="match status" value="1"/>
</dbReference>
<dbReference type="RefSeq" id="WP_342372320.1">
    <property type="nucleotide sequence ID" value="NZ_CP115965.1"/>
</dbReference>
<evidence type="ECO:0000313" key="3">
    <source>
        <dbReference type="EMBL" id="WZW98206.1"/>
    </source>
</evidence>
<evidence type="ECO:0000259" key="2">
    <source>
        <dbReference type="Pfam" id="PF02720"/>
    </source>
</evidence>
<evidence type="ECO:0000256" key="1">
    <source>
        <dbReference type="SAM" id="MobiDB-lite"/>
    </source>
</evidence>
<sequence length="530" mass="56236">MSSNKARAAAVGGVISAAAADNLAALDHATAQLESAEVAQLICLANACDLHRIDAAVIVDGCERLVSLGGDGTPQVGEFLAAEVGAMLRIGPGAAKRRLAQALNLRHRHPQLWDLTMRGLVRVWQAVWVADACVEAGISQQACAVVDGHCAVALAMQPFGRVRDQLAGWILLADTELAHERAERTAGWRGVRVEPIREGATALSGKLDARDGVDLDDALGQLAQQLPTDLDFQHRRALSLGMLARHALGQDELPDVASLAPGGPGTGRGAGGNDDPTVFVVDAAGFAAPRRTPADGRADGDTGADAAGLDESVTDAAAGWFTQLIGATKPRTRELVIHLDADALRHPERGVATVEGWGVLLADQLGGLLKDATVICRPVIDPGRLPATDAYGVPERMRHAVEVRNPVEVFPWGTARARACQLDHTVPFDHDAPSGAGQTRPDNLGPLGAFTHRVKTHGGWRVEQPMPGVFCWESPAGFRYLVTPTGTTLVRRPPPRTGEWWTVEPPGWLDEPDPPEHCDPRDDTRALTAV</sequence>
<proteinExistence type="predicted"/>
<feature type="domain" description="DUF222" evidence="2">
    <location>
        <begin position="77"/>
        <end position="404"/>
    </location>
</feature>
<gene>
    <name evidence="3" type="ORF">PCC79_15140</name>
</gene>
<protein>
    <submittedName>
        <fullName evidence="3">DUF222 domain-containing protein</fullName>
    </submittedName>
</protein>
<feature type="compositionally biased region" description="Basic and acidic residues" evidence="1">
    <location>
        <begin position="514"/>
        <end position="530"/>
    </location>
</feature>
<name>A0ABZ3C6N1_9ACTN</name>
<keyword evidence="4" id="KW-1185">Reference proteome</keyword>
<dbReference type="EMBL" id="CP115965">
    <property type="protein sequence ID" value="WZW98206.1"/>
    <property type="molecule type" value="Genomic_DNA"/>
</dbReference>
<evidence type="ECO:0000313" key="4">
    <source>
        <dbReference type="Proteomes" id="UP001434337"/>
    </source>
</evidence>
<accession>A0ABZ3C6N1</accession>
<organism evidence="3 4">
    <name type="scientific">Propioniciclava soli</name>
    <dbReference type="NCBI Taxonomy" id="2775081"/>
    <lineage>
        <taxon>Bacteria</taxon>
        <taxon>Bacillati</taxon>
        <taxon>Actinomycetota</taxon>
        <taxon>Actinomycetes</taxon>
        <taxon>Propionibacteriales</taxon>
        <taxon>Propionibacteriaceae</taxon>
        <taxon>Propioniciclava</taxon>
    </lineage>
</organism>